<dbReference type="RefSeq" id="WP_020814776.1">
    <property type="nucleotide sequence ID" value="NZ_ATAY01000020.1"/>
</dbReference>
<dbReference type="PROSITE" id="PS50943">
    <property type="entry name" value="HTH_CROC1"/>
    <property type="match status" value="1"/>
</dbReference>
<dbReference type="InterPro" id="IPR001387">
    <property type="entry name" value="Cro/C1-type_HTH"/>
</dbReference>
<organism evidence="3 4">
    <name type="scientific">Ruminiclostridium papyrosolvens C7</name>
    <dbReference type="NCBI Taxonomy" id="1330534"/>
    <lineage>
        <taxon>Bacteria</taxon>
        <taxon>Bacillati</taxon>
        <taxon>Bacillota</taxon>
        <taxon>Clostridia</taxon>
        <taxon>Eubacteriales</taxon>
        <taxon>Oscillospiraceae</taxon>
        <taxon>Ruminiclostridium</taxon>
    </lineage>
</organism>
<evidence type="ECO:0000256" key="1">
    <source>
        <dbReference type="ARBA" id="ARBA00023125"/>
    </source>
</evidence>
<feature type="domain" description="HTH cro/C1-type" evidence="2">
    <location>
        <begin position="10"/>
        <end position="64"/>
    </location>
</feature>
<proteinExistence type="predicted"/>
<dbReference type="Proteomes" id="UP000016860">
    <property type="component" value="Unassembled WGS sequence"/>
</dbReference>
<evidence type="ECO:0000313" key="4">
    <source>
        <dbReference type="Proteomes" id="UP000016860"/>
    </source>
</evidence>
<dbReference type="OrthoDB" id="9813152at2"/>
<evidence type="ECO:0000313" key="3">
    <source>
        <dbReference type="EMBL" id="EPR13415.1"/>
    </source>
</evidence>
<dbReference type="GO" id="GO:0003677">
    <property type="term" value="F:DNA binding"/>
    <property type="evidence" value="ECO:0007669"/>
    <property type="project" value="UniProtKB-KW"/>
</dbReference>
<protein>
    <submittedName>
        <fullName evidence="3">XRE family transcriptional regulator</fullName>
    </submittedName>
</protein>
<dbReference type="Gene3D" id="2.60.40.730">
    <property type="entry name" value="SOR catalytic domain"/>
    <property type="match status" value="1"/>
</dbReference>
<name>U4R5U5_9FIRM</name>
<dbReference type="Gene3D" id="1.10.260.40">
    <property type="entry name" value="lambda repressor-like DNA-binding domains"/>
    <property type="match status" value="1"/>
</dbReference>
<dbReference type="STRING" id="1330534.L323_05975"/>
<accession>U4R5U5</accession>
<dbReference type="InterPro" id="IPR010982">
    <property type="entry name" value="Lambda_DNA-bd_dom_sf"/>
</dbReference>
<dbReference type="GO" id="GO:0016491">
    <property type="term" value="F:oxidoreductase activity"/>
    <property type="evidence" value="ECO:0007669"/>
    <property type="project" value="InterPro"/>
</dbReference>
<keyword evidence="1" id="KW-0238">DNA-binding</keyword>
<dbReference type="SUPFAM" id="SSF47413">
    <property type="entry name" value="lambda repressor-like DNA-binding domains"/>
    <property type="match status" value="1"/>
</dbReference>
<dbReference type="PANTHER" id="PTHR46558:SF4">
    <property type="entry name" value="DNA-BIDING PHAGE PROTEIN"/>
    <property type="match status" value="1"/>
</dbReference>
<dbReference type="PANTHER" id="PTHR46558">
    <property type="entry name" value="TRACRIPTIONAL REGULATORY PROTEIN-RELATED-RELATED"/>
    <property type="match status" value="1"/>
</dbReference>
<dbReference type="CDD" id="cd00093">
    <property type="entry name" value="HTH_XRE"/>
    <property type="match status" value="1"/>
</dbReference>
<dbReference type="GO" id="GO:0005506">
    <property type="term" value="F:iron ion binding"/>
    <property type="evidence" value="ECO:0007669"/>
    <property type="project" value="InterPro"/>
</dbReference>
<sequence>MDCSKVGKMILHLRKEQGLTQKNIADTLNISNKTVSKWERGLGCPDVSILASLSQVLGADMQKMLEGELDPNRPNNGNIKKIRFYVCPTCSNVLTSTNKASISCCGRKLEPLEPMEHLEHHKMTFEEIDIYNYISIDHEMNKSHFIRFIAYVGADIVLIKSLYPEQDASIHIPVMQRGGKLYGYCSQHGLWVQSI</sequence>
<dbReference type="PATRIC" id="fig|1330534.3.peg.1192"/>
<evidence type="ECO:0000259" key="2">
    <source>
        <dbReference type="PROSITE" id="PS50943"/>
    </source>
</evidence>
<dbReference type="EMBL" id="ATAY01000020">
    <property type="protein sequence ID" value="EPR13415.1"/>
    <property type="molecule type" value="Genomic_DNA"/>
</dbReference>
<dbReference type="AlphaFoldDB" id="U4R5U5"/>
<comment type="caution">
    <text evidence="3">The sequence shown here is derived from an EMBL/GenBank/DDBJ whole genome shotgun (WGS) entry which is preliminary data.</text>
</comment>
<dbReference type="Pfam" id="PF01381">
    <property type="entry name" value="HTH_3"/>
    <property type="match status" value="1"/>
</dbReference>
<gene>
    <name evidence="3" type="ORF">L323_05975</name>
</gene>
<dbReference type="SUPFAM" id="SSF49367">
    <property type="entry name" value="Superoxide reductase-like"/>
    <property type="match status" value="1"/>
</dbReference>
<dbReference type="SMART" id="SM00530">
    <property type="entry name" value="HTH_XRE"/>
    <property type="match status" value="1"/>
</dbReference>
<dbReference type="InterPro" id="IPR036073">
    <property type="entry name" value="Desulfoferrodoxin_Fe-bd_dom_sf"/>
</dbReference>
<reference evidence="3 4" key="1">
    <citation type="journal article" date="2013" name="Genome Announc.">
        <title>Draft Genome Sequence of the Cellulolytic Bacterium Clostridium papyrosolvens C7 (ATCC 700395).</title>
        <authorList>
            <person name="Zepeda V."/>
            <person name="Dassa B."/>
            <person name="Borovok I."/>
            <person name="Lamed R."/>
            <person name="Bayer E.A."/>
            <person name="Cate J.H."/>
        </authorList>
    </citation>
    <scope>NUCLEOTIDE SEQUENCE [LARGE SCALE GENOMIC DNA]</scope>
    <source>
        <strain evidence="3 4">C7</strain>
    </source>
</reference>